<protein>
    <recommendedName>
        <fullName evidence="4">DUF2283 domain-containing protein</fullName>
    </recommendedName>
</protein>
<organism evidence="2 3">
    <name type="scientific">Streptosporangium carneum</name>
    <dbReference type="NCBI Taxonomy" id="47481"/>
    <lineage>
        <taxon>Bacteria</taxon>
        <taxon>Bacillati</taxon>
        <taxon>Actinomycetota</taxon>
        <taxon>Actinomycetes</taxon>
        <taxon>Streptosporangiales</taxon>
        <taxon>Streptosporangiaceae</taxon>
        <taxon>Streptosporangium</taxon>
    </lineage>
</organism>
<dbReference type="Pfam" id="PF10049">
    <property type="entry name" value="DUF2283"/>
    <property type="match status" value="1"/>
</dbReference>
<keyword evidence="3" id="KW-1185">Reference proteome</keyword>
<evidence type="ECO:0000256" key="1">
    <source>
        <dbReference type="SAM" id="MobiDB-lite"/>
    </source>
</evidence>
<reference evidence="2" key="2">
    <citation type="submission" date="2023-01" db="EMBL/GenBank/DDBJ databases">
        <authorList>
            <person name="Sun Q."/>
            <person name="Evtushenko L."/>
        </authorList>
    </citation>
    <scope>NUCLEOTIDE SEQUENCE</scope>
    <source>
        <strain evidence="2">VKM Ac-2007</strain>
    </source>
</reference>
<gene>
    <name evidence="2" type="ORF">GCM10017600_68870</name>
</gene>
<evidence type="ECO:0008006" key="4">
    <source>
        <dbReference type="Google" id="ProtNLM"/>
    </source>
</evidence>
<reference evidence="2" key="1">
    <citation type="journal article" date="2014" name="Int. J. Syst. Evol. Microbiol.">
        <title>Complete genome sequence of Corynebacterium casei LMG S-19264T (=DSM 44701T), isolated from a smear-ripened cheese.</title>
        <authorList>
            <consortium name="US DOE Joint Genome Institute (JGI-PGF)"/>
            <person name="Walter F."/>
            <person name="Albersmeier A."/>
            <person name="Kalinowski J."/>
            <person name="Ruckert C."/>
        </authorList>
    </citation>
    <scope>NUCLEOTIDE SEQUENCE</scope>
    <source>
        <strain evidence="2">VKM Ac-2007</strain>
    </source>
</reference>
<dbReference type="Proteomes" id="UP001143474">
    <property type="component" value="Unassembled WGS sequence"/>
</dbReference>
<feature type="compositionally biased region" description="Low complexity" evidence="1">
    <location>
        <begin position="128"/>
        <end position="146"/>
    </location>
</feature>
<dbReference type="AlphaFoldDB" id="A0A9W6I8R0"/>
<feature type="compositionally biased region" description="Polar residues" evidence="1">
    <location>
        <begin position="108"/>
        <end position="127"/>
    </location>
</feature>
<comment type="caution">
    <text evidence="2">The sequence shown here is derived from an EMBL/GenBank/DDBJ whole genome shotgun (WGS) entry which is preliminary data.</text>
</comment>
<feature type="region of interest" description="Disordered" evidence="1">
    <location>
        <begin position="65"/>
        <end position="146"/>
    </location>
</feature>
<evidence type="ECO:0000313" key="3">
    <source>
        <dbReference type="Proteomes" id="UP001143474"/>
    </source>
</evidence>
<name>A0A9W6I8R0_9ACTN</name>
<accession>A0A9W6I8R0</accession>
<dbReference type="EMBL" id="BSEV01000022">
    <property type="protein sequence ID" value="GLK13476.1"/>
    <property type="molecule type" value="Genomic_DNA"/>
</dbReference>
<proteinExistence type="predicted"/>
<sequence>MALEEHPGSWTYDPDAGATYFYLHGPIPDGGVARMVPVDAMVNLDLDADGRVIGIEILATWPQTPAASREPAGKPNAGYAGTSAVSKRPKASGCARMATADPTPSGKPRSTGSTSPAGRSPESSRTVSGSSACGAASASPCSRSPRATTEVTAVTQTGAAGQLFGFVVERLDEQQLQAQFLVHQVVERVHDRPPRAGGRFTVPGRRQM</sequence>
<evidence type="ECO:0000313" key="2">
    <source>
        <dbReference type="EMBL" id="GLK13476.1"/>
    </source>
</evidence>
<dbReference type="InterPro" id="IPR019270">
    <property type="entry name" value="DUF2283"/>
</dbReference>